<sequence>MNRAAPSRSDQANSKTARTDTARVWQWNCRGYRRKRGALTQFLAAQEQQPDDIALQEAGCVPSLSGYIAFCQETTSEEEKPRVSTLVSKHISVIERSLETSIPYVFLELLPRKRGHCSLFLLNVYSSPSKSKDTLNLLRDALRIACPKDNNLLIVGDFNATHTTLGYAKDSAKGRKLMDAIEVYRLTLLNEPDQPTRIGNSLSHDTCPDLTLSPI</sequence>
<gene>
    <name evidence="1" type="ORF">HPB47_020688</name>
</gene>
<name>A0AC60QEZ1_IXOPE</name>
<accession>A0AC60QEZ1</accession>
<keyword evidence="2" id="KW-1185">Reference proteome</keyword>
<organism evidence="1 2">
    <name type="scientific">Ixodes persulcatus</name>
    <name type="common">Taiga tick</name>
    <dbReference type="NCBI Taxonomy" id="34615"/>
    <lineage>
        <taxon>Eukaryota</taxon>
        <taxon>Metazoa</taxon>
        <taxon>Ecdysozoa</taxon>
        <taxon>Arthropoda</taxon>
        <taxon>Chelicerata</taxon>
        <taxon>Arachnida</taxon>
        <taxon>Acari</taxon>
        <taxon>Parasitiformes</taxon>
        <taxon>Ixodida</taxon>
        <taxon>Ixodoidea</taxon>
        <taxon>Ixodidae</taxon>
        <taxon>Ixodinae</taxon>
        <taxon>Ixodes</taxon>
    </lineage>
</organism>
<comment type="caution">
    <text evidence="1">The sequence shown here is derived from an EMBL/GenBank/DDBJ whole genome shotgun (WGS) entry which is preliminary data.</text>
</comment>
<evidence type="ECO:0000313" key="1">
    <source>
        <dbReference type="EMBL" id="KAG0432617.1"/>
    </source>
</evidence>
<dbReference type="Proteomes" id="UP000805193">
    <property type="component" value="Unassembled WGS sequence"/>
</dbReference>
<reference evidence="1 2" key="1">
    <citation type="journal article" date="2020" name="Cell">
        <title>Large-Scale Comparative Analyses of Tick Genomes Elucidate Their Genetic Diversity and Vector Capacities.</title>
        <authorList>
            <consortium name="Tick Genome and Microbiome Consortium (TIGMIC)"/>
            <person name="Jia N."/>
            <person name="Wang J."/>
            <person name="Shi W."/>
            <person name="Du L."/>
            <person name="Sun Y."/>
            <person name="Zhan W."/>
            <person name="Jiang J.F."/>
            <person name="Wang Q."/>
            <person name="Zhang B."/>
            <person name="Ji P."/>
            <person name="Bell-Sakyi L."/>
            <person name="Cui X.M."/>
            <person name="Yuan T.T."/>
            <person name="Jiang B.G."/>
            <person name="Yang W.F."/>
            <person name="Lam T.T."/>
            <person name="Chang Q.C."/>
            <person name="Ding S.J."/>
            <person name="Wang X.J."/>
            <person name="Zhu J.G."/>
            <person name="Ruan X.D."/>
            <person name="Zhao L."/>
            <person name="Wei J.T."/>
            <person name="Ye R.Z."/>
            <person name="Que T.C."/>
            <person name="Du C.H."/>
            <person name="Zhou Y.H."/>
            <person name="Cheng J.X."/>
            <person name="Dai P.F."/>
            <person name="Guo W.B."/>
            <person name="Han X.H."/>
            <person name="Huang E.J."/>
            <person name="Li L.F."/>
            <person name="Wei W."/>
            <person name="Gao Y.C."/>
            <person name="Liu J.Z."/>
            <person name="Shao H.Z."/>
            <person name="Wang X."/>
            <person name="Wang C.C."/>
            <person name="Yang T.C."/>
            <person name="Huo Q.B."/>
            <person name="Li W."/>
            <person name="Chen H.Y."/>
            <person name="Chen S.E."/>
            <person name="Zhou L.G."/>
            <person name="Ni X.B."/>
            <person name="Tian J.H."/>
            <person name="Sheng Y."/>
            <person name="Liu T."/>
            <person name="Pan Y.S."/>
            <person name="Xia L.Y."/>
            <person name="Li J."/>
            <person name="Zhao F."/>
            <person name="Cao W.C."/>
        </authorList>
    </citation>
    <scope>NUCLEOTIDE SEQUENCE [LARGE SCALE GENOMIC DNA]</scope>
    <source>
        <strain evidence="1">Iper-2018</strain>
    </source>
</reference>
<protein>
    <submittedName>
        <fullName evidence="1">Uncharacterized protein</fullName>
    </submittedName>
</protein>
<proteinExistence type="predicted"/>
<dbReference type="EMBL" id="JABSTQ010009134">
    <property type="protein sequence ID" value="KAG0432617.1"/>
    <property type="molecule type" value="Genomic_DNA"/>
</dbReference>
<evidence type="ECO:0000313" key="2">
    <source>
        <dbReference type="Proteomes" id="UP000805193"/>
    </source>
</evidence>